<dbReference type="GO" id="GO:0070273">
    <property type="term" value="F:phosphatidylinositol-4-phosphate binding"/>
    <property type="evidence" value="ECO:0007669"/>
    <property type="project" value="InterPro"/>
</dbReference>
<reference evidence="6" key="1">
    <citation type="submission" date="2022-11" db="UniProtKB">
        <authorList>
            <consortium name="EnsemblMetazoa"/>
        </authorList>
    </citation>
    <scope>IDENTIFICATION</scope>
</reference>
<evidence type="ECO:0000256" key="3">
    <source>
        <dbReference type="ARBA" id="ARBA00023034"/>
    </source>
</evidence>
<dbReference type="Proteomes" id="UP000887567">
    <property type="component" value="Unplaced"/>
</dbReference>
<comment type="subcellular location">
    <subcellularLocation>
        <location evidence="1">Golgi apparatus membrane</location>
        <topology evidence="1">Peripheral membrane protein</topology>
        <orientation evidence="1">Cytoplasmic side</orientation>
    </subcellularLocation>
</comment>
<dbReference type="AlphaFoldDB" id="A0A913Y8E7"/>
<sequence>MEAIAKTLYSIVNSPQFDKEQLCGEKLKLSQAFCLLWHDAKSGDVCGRQCSDESNAGVLAAMLVDLAALDKLEFFKDTKTCVLGLKCDSILLKVNDTKPTETFLDAAIFDKILELQRQNPHKPIVVKDLLSKYRKESGTIALDSLVKLDILGLEIEKCGSHKYPTLKTGISEDLKSQLRAFALDGAEPSSYLRALLTLARCSDSEQIGAPVLRKHFTQEEYYCKKAKENLNALVKTTKKCNCKCNAEKK</sequence>
<dbReference type="KEGG" id="epa:110254141"/>
<dbReference type="InterPro" id="IPR008628">
    <property type="entry name" value="GPP34-like"/>
</dbReference>
<keyword evidence="4" id="KW-0446">Lipid-binding</keyword>
<proteinExistence type="inferred from homology"/>
<dbReference type="OrthoDB" id="5961729at2759"/>
<evidence type="ECO:0000256" key="4">
    <source>
        <dbReference type="ARBA" id="ARBA00023121"/>
    </source>
</evidence>
<dbReference type="Gene3D" id="1.10.3630.10">
    <property type="entry name" value="yeast vps74-n-term truncation variant domain like"/>
    <property type="match status" value="1"/>
</dbReference>
<keyword evidence="7" id="KW-1185">Reference proteome</keyword>
<keyword evidence="3" id="KW-0333">Golgi apparatus</keyword>
<dbReference type="InterPro" id="IPR038261">
    <property type="entry name" value="GPP34-like_sf"/>
</dbReference>
<evidence type="ECO:0000313" key="6">
    <source>
        <dbReference type="EnsemblMetazoa" id="XP_020916762.1"/>
    </source>
</evidence>
<comment type="similarity">
    <text evidence="2">Belongs to the GOLPH3/VPS74 family.</text>
</comment>
<accession>A0A913Y8E7</accession>
<dbReference type="GO" id="GO:0000139">
    <property type="term" value="C:Golgi membrane"/>
    <property type="evidence" value="ECO:0007669"/>
    <property type="project" value="UniProtKB-SubCell"/>
</dbReference>
<dbReference type="RefSeq" id="XP_020916762.1">
    <property type="nucleotide sequence ID" value="XM_021061103.2"/>
</dbReference>
<evidence type="ECO:0000256" key="2">
    <source>
        <dbReference type="ARBA" id="ARBA00007284"/>
    </source>
</evidence>
<dbReference type="Pfam" id="PF05719">
    <property type="entry name" value="GPP34"/>
    <property type="match status" value="1"/>
</dbReference>
<dbReference type="EnsemblMetazoa" id="XM_021061103.2">
    <property type="protein sequence ID" value="XP_020916762.1"/>
    <property type="gene ID" value="LOC110254141"/>
</dbReference>
<organism evidence="6 7">
    <name type="scientific">Exaiptasia diaphana</name>
    <name type="common">Tropical sea anemone</name>
    <name type="synonym">Aiptasia pulchella</name>
    <dbReference type="NCBI Taxonomy" id="2652724"/>
    <lineage>
        <taxon>Eukaryota</taxon>
        <taxon>Metazoa</taxon>
        <taxon>Cnidaria</taxon>
        <taxon>Anthozoa</taxon>
        <taxon>Hexacorallia</taxon>
        <taxon>Actiniaria</taxon>
        <taxon>Aiptasiidae</taxon>
        <taxon>Exaiptasia</taxon>
    </lineage>
</organism>
<name>A0A913Y8E7_EXADI</name>
<keyword evidence="5" id="KW-0472">Membrane</keyword>
<evidence type="ECO:0000313" key="7">
    <source>
        <dbReference type="Proteomes" id="UP000887567"/>
    </source>
</evidence>
<evidence type="ECO:0000256" key="5">
    <source>
        <dbReference type="ARBA" id="ARBA00023136"/>
    </source>
</evidence>
<evidence type="ECO:0000256" key="1">
    <source>
        <dbReference type="ARBA" id="ARBA00004255"/>
    </source>
</evidence>
<protein>
    <submittedName>
        <fullName evidence="6">Uncharacterized protein</fullName>
    </submittedName>
</protein>
<dbReference type="GeneID" id="110254141"/>